<accession>A0A5N8WDK1</accession>
<dbReference type="InterPro" id="IPR020845">
    <property type="entry name" value="AMP-binding_CS"/>
</dbReference>
<dbReference type="InterPro" id="IPR025110">
    <property type="entry name" value="AMP-bd_C"/>
</dbReference>
<comment type="similarity">
    <text evidence="1">Belongs to the ATP-dependent AMP-binding enzyme family.</text>
</comment>
<dbReference type="GO" id="GO:0006631">
    <property type="term" value="P:fatty acid metabolic process"/>
    <property type="evidence" value="ECO:0007669"/>
    <property type="project" value="TreeGrafter"/>
</dbReference>
<evidence type="ECO:0000259" key="5">
    <source>
        <dbReference type="Pfam" id="PF13193"/>
    </source>
</evidence>
<organism evidence="6 7">
    <name type="scientific">Streptomyces phyllanthi</name>
    <dbReference type="NCBI Taxonomy" id="1803180"/>
    <lineage>
        <taxon>Bacteria</taxon>
        <taxon>Bacillati</taxon>
        <taxon>Actinomycetota</taxon>
        <taxon>Actinomycetes</taxon>
        <taxon>Kitasatosporales</taxon>
        <taxon>Streptomycetaceae</taxon>
        <taxon>Streptomyces</taxon>
    </lineage>
</organism>
<dbReference type="Pfam" id="PF00501">
    <property type="entry name" value="AMP-binding"/>
    <property type="match status" value="1"/>
</dbReference>
<dbReference type="RefSeq" id="WP_152789457.1">
    <property type="nucleotide sequence ID" value="NZ_BAABEQ010000022.1"/>
</dbReference>
<dbReference type="InterPro" id="IPR045851">
    <property type="entry name" value="AMP-bd_C_sf"/>
</dbReference>
<evidence type="ECO:0000259" key="4">
    <source>
        <dbReference type="Pfam" id="PF00501"/>
    </source>
</evidence>
<evidence type="ECO:0000313" key="6">
    <source>
        <dbReference type="EMBL" id="MPY44474.1"/>
    </source>
</evidence>
<dbReference type="EMBL" id="VJZE01000327">
    <property type="protein sequence ID" value="MPY44474.1"/>
    <property type="molecule type" value="Genomic_DNA"/>
</dbReference>
<dbReference type="Gene3D" id="3.30.300.30">
    <property type="match status" value="1"/>
</dbReference>
<dbReference type="SUPFAM" id="SSF56801">
    <property type="entry name" value="Acetyl-CoA synthetase-like"/>
    <property type="match status" value="1"/>
</dbReference>
<gene>
    <name evidence="6" type="ORF">FNH04_32590</name>
</gene>
<dbReference type="OrthoDB" id="9803968at2"/>
<dbReference type="PANTHER" id="PTHR43201:SF5">
    <property type="entry name" value="MEDIUM-CHAIN ACYL-COA LIGASE ACSF2, MITOCHONDRIAL"/>
    <property type="match status" value="1"/>
</dbReference>
<dbReference type="PROSITE" id="PS00455">
    <property type="entry name" value="AMP_BINDING"/>
    <property type="match status" value="1"/>
</dbReference>
<dbReference type="GO" id="GO:0031956">
    <property type="term" value="F:medium-chain fatty acid-CoA ligase activity"/>
    <property type="evidence" value="ECO:0007669"/>
    <property type="project" value="TreeGrafter"/>
</dbReference>
<feature type="region of interest" description="Disordered" evidence="3">
    <location>
        <begin position="143"/>
        <end position="162"/>
    </location>
</feature>
<dbReference type="Pfam" id="PF13193">
    <property type="entry name" value="AMP-binding_C"/>
    <property type="match status" value="1"/>
</dbReference>
<evidence type="ECO:0000256" key="1">
    <source>
        <dbReference type="ARBA" id="ARBA00006432"/>
    </source>
</evidence>
<feature type="domain" description="AMP-dependent synthetase/ligase" evidence="4">
    <location>
        <begin position="17"/>
        <end position="376"/>
    </location>
</feature>
<keyword evidence="7" id="KW-1185">Reference proteome</keyword>
<feature type="domain" description="AMP-binding enzyme C-terminal" evidence="5">
    <location>
        <begin position="427"/>
        <end position="502"/>
    </location>
</feature>
<sequence>MTGPTRPRPMFRLGHLLERRAQLHPDRTALVFGDRAWTYGQLRDWIVTTARQLRLHGAGPDSVVTYAGASRPEVFVLMYATARLGGVFVPVNGAATPPEIAYLLADSGTDVLVTDTACAAKLAGDGTVPADVTRLCLDEEPPDGFAPLSRTSDEPAGDDTPAPVTEDDLALIAYTSGTSGRPKGVLLTHGNVFWSCVNGLLGLDLARDDVTLITTPVFHIAVLSGVGSYTWAKGGTVILEPAFSVDGFLKTVRQHRVTVTFAVPAMLALIARHPDFAAGDLSSLRWILSGGAAAPASVAEVYHRRGIPVLSSYGLTETAAGVTYRDPRDGAGCSGEAGLAAPLNEIRIVDPENRPVPHGMTGEIVVRGPSVTSGYLGLPEETAAARDTEGWFHGGDRGHLDPEGRLVVVGRIKDTIVTGGENVDPTEVEEALETCPFVYEVAVVGTPDPVWGEIVTAIVVPAEGADCSLEDIQSFLSASLTRHKIPRRLDLRDHLPRTVTGKLQRNLLRG</sequence>
<dbReference type="AlphaFoldDB" id="A0A5N8WDK1"/>
<proteinExistence type="inferred from homology"/>
<reference evidence="6 7" key="1">
    <citation type="submission" date="2019-07" db="EMBL/GenBank/DDBJ databases">
        <title>New species of Amycolatopsis and Streptomyces.</title>
        <authorList>
            <person name="Duangmal K."/>
            <person name="Teo W.F.A."/>
            <person name="Lipun K."/>
        </authorList>
    </citation>
    <scope>NUCLEOTIDE SEQUENCE [LARGE SCALE GENOMIC DNA]</scope>
    <source>
        <strain evidence="6 7">TISTR 2346</strain>
    </source>
</reference>
<dbReference type="InterPro" id="IPR000873">
    <property type="entry name" value="AMP-dep_synth/lig_dom"/>
</dbReference>
<dbReference type="Gene3D" id="3.40.50.12780">
    <property type="entry name" value="N-terminal domain of ligase-like"/>
    <property type="match status" value="1"/>
</dbReference>
<dbReference type="InterPro" id="IPR042099">
    <property type="entry name" value="ANL_N_sf"/>
</dbReference>
<keyword evidence="2 6" id="KW-0436">Ligase</keyword>
<name>A0A5N8WDK1_9ACTN</name>
<protein>
    <submittedName>
        <fullName evidence="6">Long-chain fatty acid--CoA ligase</fullName>
    </submittedName>
</protein>
<dbReference type="Proteomes" id="UP000326979">
    <property type="component" value="Unassembled WGS sequence"/>
</dbReference>
<dbReference type="PANTHER" id="PTHR43201">
    <property type="entry name" value="ACYL-COA SYNTHETASE"/>
    <property type="match status" value="1"/>
</dbReference>
<comment type="caution">
    <text evidence="6">The sequence shown here is derived from an EMBL/GenBank/DDBJ whole genome shotgun (WGS) entry which is preliminary data.</text>
</comment>
<evidence type="ECO:0000256" key="3">
    <source>
        <dbReference type="SAM" id="MobiDB-lite"/>
    </source>
</evidence>
<evidence type="ECO:0000313" key="7">
    <source>
        <dbReference type="Proteomes" id="UP000326979"/>
    </source>
</evidence>
<evidence type="ECO:0000256" key="2">
    <source>
        <dbReference type="ARBA" id="ARBA00022598"/>
    </source>
</evidence>